<dbReference type="EMBL" id="ML170207">
    <property type="protein sequence ID" value="TDL18528.1"/>
    <property type="molecule type" value="Genomic_DNA"/>
</dbReference>
<gene>
    <name evidence="2" type="ORF">BD410DRAFT_498317</name>
</gene>
<dbReference type="VEuPathDB" id="FungiDB:BD410DRAFT_498317"/>
<evidence type="ECO:0000313" key="2">
    <source>
        <dbReference type="EMBL" id="TDL18528.1"/>
    </source>
</evidence>
<reference evidence="2 3" key="1">
    <citation type="submission" date="2018-06" db="EMBL/GenBank/DDBJ databases">
        <title>A transcriptomic atlas of mushroom development highlights an independent origin of complex multicellularity.</title>
        <authorList>
            <consortium name="DOE Joint Genome Institute"/>
            <person name="Krizsan K."/>
            <person name="Almasi E."/>
            <person name="Merenyi Z."/>
            <person name="Sahu N."/>
            <person name="Viragh M."/>
            <person name="Koszo T."/>
            <person name="Mondo S."/>
            <person name="Kiss B."/>
            <person name="Balint B."/>
            <person name="Kues U."/>
            <person name="Barry K."/>
            <person name="Hegedus J.C."/>
            <person name="Henrissat B."/>
            <person name="Johnson J."/>
            <person name="Lipzen A."/>
            <person name="Ohm R."/>
            <person name="Nagy I."/>
            <person name="Pangilinan J."/>
            <person name="Yan J."/>
            <person name="Xiong Y."/>
            <person name="Grigoriev I.V."/>
            <person name="Hibbett D.S."/>
            <person name="Nagy L.G."/>
        </authorList>
    </citation>
    <scope>NUCLEOTIDE SEQUENCE [LARGE SCALE GENOMIC DNA]</scope>
    <source>
        <strain evidence="2 3">SZMC22713</strain>
    </source>
</reference>
<proteinExistence type="predicted"/>
<evidence type="ECO:0008006" key="4">
    <source>
        <dbReference type="Google" id="ProtNLM"/>
    </source>
</evidence>
<accession>A0A4Y7PTX0</accession>
<evidence type="ECO:0000256" key="1">
    <source>
        <dbReference type="SAM" id="SignalP"/>
    </source>
</evidence>
<keyword evidence="3" id="KW-1185">Reference proteome</keyword>
<organism evidence="2 3">
    <name type="scientific">Rickenella mellea</name>
    <dbReference type="NCBI Taxonomy" id="50990"/>
    <lineage>
        <taxon>Eukaryota</taxon>
        <taxon>Fungi</taxon>
        <taxon>Dikarya</taxon>
        <taxon>Basidiomycota</taxon>
        <taxon>Agaricomycotina</taxon>
        <taxon>Agaricomycetes</taxon>
        <taxon>Hymenochaetales</taxon>
        <taxon>Rickenellaceae</taxon>
        <taxon>Rickenella</taxon>
    </lineage>
</organism>
<name>A0A4Y7PTX0_9AGAM</name>
<sequence>MRLHRCRSALHLRVLVSCVVHCSLSLSGTSIASLIFLIVQRVTRVADFVIRALAITQVGTQQQAINLSCCSERLPWSVFRRDFKFISANNLTAMFRPRSSKAFRKLHHFAEVNIRQDISDANRLAYPIKHLSQLYKPPFTHG</sequence>
<dbReference type="AlphaFoldDB" id="A0A4Y7PTX0"/>
<keyword evidence="1" id="KW-0732">Signal</keyword>
<evidence type="ECO:0000313" key="3">
    <source>
        <dbReference type="Proteomes" id="UP000294933"/>
    </source>
</evidence>
<protein>
    <recommendedName>
        <fullName evidence="4">Secreted protein</fullName>
    </recommendedName>
</protein>
<feature type="chain" id="PRO_5021226058" description="Secreted protein" evidence="1">
    <location>
        <begin position="26"/>
        <end position="142"/>
    </location>
</feature>
<feature type="signal peptide" evidence="1">
    <location>
        <begin position="1"/>
        <end position="25"/>
    </location>
</feature>
<dbReference type="Proteomes" id="UP000294933">
    <property type="component" value="Unassembled WGS sequence"/>
</dbReference>